<comment type="caution">
    <text evidence="6">The sequence shown here is derived from an EMBL/GenBank/DDBJ whole genome shotgun (WGS) entry which is preliminary data.</text>
</comment>
<gene>
    <name evidence="6" type="ORF">FK220_007805</name>
</gene>
<feature type="domain" description="HTH tetR-type" evidence="5">
    <location>
        <begin position="5"/>
        <end position="65"/>
    </location>
</feature>
<dbReference type="InterPro" id="IPR001647">
    <property type="entry name" value="HTH_TetR"/>
</dbReference>
<keyword evidence="1" id="KW-0805">Transcription regulation</keyword>
<reference evidence="6" key="2">
    <citation type="submission" date="2020-03" db="EMBL/GenBank/DDBJ databases">
        <title>Flavobacteriaceae bacterium strain TP-CH-4, a member of the family Flavobacteriaceae isolated from a deep-sea seamount.</title>
        <authorList>
            <person name="Zhang D.-C."/>
        </authorList>
    </citation>
    <scope>NUCLEOTIDE SEQUENCE</scope>
    <source>
        <strain evidence="6">TP-CH-4</strain>
    </source>
</reference>
<evidence type="ECO:0000313" key="7">
    <source>
        <dbReference type="Proteomes" id="UP000707206"/>
    </source>
</evidence>
<dbReference type="Pfam" id="PF00440">
    <property type="entry name" value="TetR_N"/>
    <property type="match status" value="1"/>
</dbReference>
<dbReference type="InterPro" id="IPR054156">
    <property type="entry name" value="YxaF_TetR_C"/>
</dbReference>
<sequence>MPKVKTSKDEVLQKVIETIRRKGIANSSMSDLAKQCAIQKSHFYYYFDSKETLIKEVLATVNSYMSYNLNKTLDDTTLSITEKLKRINRLIHKLFLQYDGGCVMANTALESAHANPKYFEEIRFFFEQFIDGMRQLLSEKHSPARAQYLAEQIVQDLEGGILLMRIYKDPKYLKNAMRRMSNLILH</sequence>
<dbReference type="PROSITE" id="PS50977">
    <property type="entry name" value="HTH_TETR_2"/>
    <property type="match status" value="1"/>
</dbReference>
<proteinExistence type="predicted"/>
<evidence type="ECO:0000259" key="5">
    <source>
        <dbReference type="PROSITE" id="PS50977"/>
    </source>
</evidence>
<dbReference type="InterPro" id="IPR036271">
    <property type="entry name" value="Tet_transcr_reg_TetR-rel_C_sf"/>
</dbReference>
<evidence type="ECO:0000313" key="6">
    <source>
        <dbReference type="EMBL" id="NHF59240.1"/>
    </source>
</evidence>
<name>A0A967ATQ3_9FLAO</name>
<accession>A0A967ATQ3</accession>
<dbReference type="SUPFAM" id="SSF48498">
    <property type="entry name" value="Tetracyclin repressor-like, C-terminal domain"/>
    <property type="match status" value="1"/>
</dbReference>
<keyword evidence="2 4" id="KW-0238">DNA-binding</keyword>
<dbReference type="Gene3D" id="1.10.357.10">
    <property type="entry name" value="Tetracycline Repressor, domain 2"/>
    <property type="match status" value="1"/>
</dbReference>
<dbReference type="AlphaFoldDB" id="A0A967ATQ3"/>
<dbReference type="GO" id="GO:0003677">
    <property type="term" value="F:DNA binding"/>
    <property type="evidence" value="ECO:0007669"/>
    <property type="project" value="UniProtKB-UniRule"/>
</dbReference>
<evidence type="ECO:0000256" key="2">
    <source>
        <dbReference type="ARBA" id="ARBA00023125"/>
    </source>
</evidence>
<evidence type="ECO:0000256" key="4">
    <source>
        <dbReference type="PROSITE-ProRule" id="PRU00335"/>
    </source>
</evidence>
<feature type="DNA-binding region" description="H-T-H motif" evidence="4">
    <location>
        <begin position="28"/>
        <end position="47"/>
    </location>
</feature>
<keyword evidence="7" id="KW-1185">Reference proteome</keyword>
<dbReference type="SUPFAM" id="SSF46689">
    <property type="entry name" value="Homeodomain-like"/>
    <property type="match status" value="1"/>
</dbReference>
<evidence type="ECO:0000256" key="3">
    <source>
        <dbReference type="ARBA" id="ARBA00023163"/>
    </source>
</evidence>
<dbReference type="Pfam" id="PF21993">
    <property type="entry name" value="TetR_C_13_2"/>
    <property type="match status" value="1"/>
</dbReference>
<keyword evidence="3" id="KW-0804">Transcription</keyword>
<organism evidence="6 7">
    <name type="scientific">Pelagihabitans pacificus</name>
    <dbReference type="NCBI Taxonomy" id="2696054"/>
    <lineage>
        <taxon>Bacteria</taxon>
        <taxon>Pseudomonadati</taxon>
        <taxon>Bacteroidota</taxon>
        <taxon>Flavobacteriia</taxon>
        <taxon>Flavobacteriales</taxon>
        <taxon>Flavobacteriaceae</taxon>
        <taxon>Pelagihabitans</taxon>
    </lineage>
</organism>
<dbReference type="EMBL" id="VIKU02000002">
    <property type="protein sequence ID" value="NHF59240.1"/>
    <property type="molecule type" value="Genomic_DNA"/>
</dbReference>
<dbReference type="PANTHER" id="PTHR47506:SF7">
    <property type="entry name" value="TRANSCRIPTIONAL REGULATORY PROTEIN"/>
    <property type="match status" value="1"/>
</dbReference>
<reference evidence="6" key="1">
    <citation type="submission" date="2019-07" db="EMBL/GenBank/DDBJ databases">
        <authorList>
            <person name="De-Chao Zhang Q."/>
        </authorList>
    </citation>
    <scope>NUCLEOTIDE SEQUENCE</scope>
    <source>
        <strain evidence="6">TP-CH-4</strain>
    </source>
</reference>
<evidence type="ECO:0000256" key="1">
    <source>
        <dbReference type="ARBA" id="ARBA00023015"/>
    </source>
</evidence>
<dbReference type="Proteomes" id="UP000707206">
    <property type="component" value="Unassembled WGS sequence"/>
</dbReference>
<dbReference type="PANTHER" id="PTHR47506">
    <property type="entry name" value="TRANSCRIPTIONAL REGULATORY PROTEIN"/>
    <property type="match status" value="1"/>
</dbReference>
<dbReference type="RefSeq" id="WP_152573758.1">
    <property type="nucleotide sequence ID" value="NZ_VIKU02000002.1"/>
</dbReference>
<dbReference type="InterPro" id="IPR009057">
    <property type="entry name" value="Homeodomain-like_sf"/>
</dbReference>
<protein>
    <submittedName>
        <fullName evidence="6">TetR/AcrR family transcriptional regulator</fullName>
    </submittedName>
</protein>